<evidence type="ECO:0000313" key="6">
    <source>
        <dbReference type="Proteomes" id="UP000199702"/>
    </source>
</evidence>
<dbReference type="Proteomes" id="UP000199702">
    <property type="component" value="Unassembled WGS sequence"/>
</dbReference>
<evidence type="ECO:0000256" key="1">
    <source>
        <dbReference type="ARBA" id="ARBA00022531"/>
    </source>
</evidence>
<dbReference type="InterPro" id="IPR036116">
    <property type="entry name" value="FN3_sf"/>
</dbReference>
<dbReference type="GO" id="GO:0009523">
    <property type="term" value="C:photosystem II"/>
    <property type="evidence" value="ECO:0007669"/>
    <property type="project" value="UniProtKB-KW"/>
</dbReference>
<dbReference type="GO" id="GO:0015979">
    <property type="term" value="P:photosynthesis"/>
    <property type="evidence" value="ECO:0007669"/>
    <property type="project" value="UniProtKB-KW"/>
</dbReference>
<dbReference type="Gene3D" id="2.60.40.10">
    <property type="entry name" value="Immunoglobulins"/>
    <property type="match status" value="1"/>
</dbReference>
<dbReference type="PANTHER" id="PTHR47199">
    <property type="entry name" value="PHOTOSYSTEM II STABILITY/ASSEMBLY FACTOR HCF136, CHLOROPLASTIC"/>
    <property type="match status" value="1"/>
</dbReference>
<dbReference type="SUPFAM" id="SSF49265">
    <property type="entry name" value="Fibronectin type III"/>
    <property type="match status" value="1"/>
</dbReference>
<dbReference type="OrthoDB" id="9764804at2"/>
<dbReference type="PANTHER" id="PTHR47199:SF2">
    <property type="entry name" value="PHOTOSYSTEM II STABILITY_ASSEMBLY FACTOR HCF136, CHLOROPLASTIC"/>
    <property type="match status" value="1"/>
</dbReference>
<keyword evidence="1" id="KW-0602">Photosynthesis</keyword>
<dbReference type="InterPro" id="IPR013783">
    <property type="entry name" value="Ig-like_fold"/>
</dbReference>
<evidence type="ECO:0000313" key="5">
    <source>
        <dbReference type="EMBL" id="SEI43318.1"/>
    </source>
</evidence>
<sequence length="1076" mass="119466">MKKNLLILFCIVASINKIHSQTNWDLLNPKPTANTGKNIEFVSTNVGYIITTNELLETIDSGVTWLKKQNISSGNDISFYGSLGYIVGNNGYVLKTDDNGANWAQINTGFDTSSFNTVNIIDNNIIILSTSNSIIKSNNGGLTWQSFAIPNGTVVKTAFTSSLVGHTFCNDGMILKTIDGGVNWYVTQNLSTSLTDFFTVYFVNENVGFSSRNSNSLYKTTDGGETWIQISGTNEAIYDFHFLDENNGFATGDYGATYKTTNGGTTWNQIFFQNGFVYNTSMYGIYFQDSNIGFATGARGRIIKTIDGGATWSQHSVTYDDFNDIKIFDNGIGFARSRNNYYKTTNFGDNWSYISNVNHSSYCNGSYFVNENVGYSIGGGTNSNSGDVFKTIDGGITWNQLNIYVDEGLNSVFFVNENIGFVSGGFNQRKVLKTTNGGLTWTQVLNHRFGQIQFINNDIGYANLIGYSNGGMYKTIDGGNTWNISIEVDKQINAFDFIDENNGYFVGDQGLIYKTNNGGTNWEELNIPYDWYTEVNFYTKNVGYIADEEGRLYKTENGGLNWQNLTQQYAINSIELINDKIYTAGTNGKIYKSNVTYQPIVLNINPAENVTNSTVSLTGNAASNGQPISNIKFEYSLDNSFNNSVSTTPNTVATNDSSNLSINLINLQSNTTYYYKLTALVNSTINSSQILSFTTLPDYEITTNVTYNYSSTTAQISGNIVSNGYNITNVEFQYGTNSNTLDNTSTGTLTFVLGNTTENISASLLNLEPQTQYFYRIKAIHQGQVIYGNVISFTTYPEYNINLYNPNINGNNVALSAHLTSYNKDITNIVFEYGNLNYENNISTNLSQINANSSNYVSATISNLDPNLNYCYRLKAKHNGEVIYSNERVFNFSGNIIIASGTIKETENAIELKGLVNSYGAYLTDIHFEYGVTSSLGSSISGTPNLVYDLNTNLITGLINNPLENQTYFYRLVATHNGNLIYSDIYQYKTLGNTYTEKEIVLYPNPATNFLNIKSNGSGRVKDIEFYNTLGNRVYYVNVSNLSDIKIDVSNLKKGIYLVKLNFENSNVATSKLIMN</sequence>
<evidence type="ECO:0000256" key="2">
    <source>
        <dbReference type="ARBA" id="ARBA00022729"/>
    </source>
</evidence>
<protein>
    <submittedName>
        <fullName evidence="5">Por secretion system C-terminal sorting domain-containing protein</fullName>
    </submittedName>
</protein>
<dbReference type="EMBL" id="FNYA01000001">
    <property type="protein sequence ID" value="SEI43318.1"/>
    <property type="molecule type" value="Genomic_DNA"/>
</dbReference>
<dbReference type="PROSITE" id="PS50853">
    <property type="entry name" value="FN3"/>
    <property type="match status" value="1"/>
</dbReference>
<dbReference type="InterPro" id="IPR026444">
    <property type="entry name" value="Secre_tail"/>
</dbReference>
<organism evidence="5 6">
    <name type="scientific">Flavobacterium terrigena</name>
    <dbReference type="NCBI Taxonomy" id="402734"/>
    <lineage>
        <taxon>Bacteria</taxon>
        <taxon>Pseudomonadati</taxon>
        <taxon>Bacteroidota</taxon>
        <taxon>Flavobacteriia</taxon>
        <taxon>Flavobacteriales</taxon>
        <taxon>Flavobacteriaceae</taxon>
        <taxon>Flavobacterium</taxon>
    </lineage>
</organism>
<dbReference type="Gene3D" id="2.130.10.10">
    <property type="entry name" value="YVTN repeat-like/Quinoprotein amine dehydrogenase"/>
    <property type="match status" value="4"/>
</dbReference>
<dbReference type="AlphaFoldDB" id="A0A1H6QHU5"/>
<dbReference type="InterPro" id="IPR015943">
    <property type="entry name" value="WD40/YVTN_repeat-like_dom_sf"/>
</dbReference>
<keyword evidence="2" id="KW-0732">Signal</keyword>
<name>A0A1H6QHU5_9FLAO</name>
<accession>A0A1H6QHU5</accession>
<feature type="domain" description="Fibronectin type-III" evidence="4">
    <location>
        <begin position="600"/>
        <end position="698"/>
    </location>
</feature>
<evidence type="ECO:0000256" key="3">
    <source>
        <dbReference type="ARBA" id="ARBA00023276"/>
    </source>
</evidence>
<proteinExistence type="predicted"/>
<dbReference type="SUPFAM" id="SSF110296">
    <property type="entry name" value="Oligoxyloglucan reducing end-specific cellobiohydrolase"/>
    <property type="match status" value="3"/>
</dbReference>
<gene>
    <name evidence="5" type="ORF">SAMN05660918_0541</name>
</gene>
<dbReference type="Pfam" id="PF18962">
    <property type="entry name" value="Por_Secre_tail"/>
    <property type="match status" value="1"/>
</dbReference>
<dbReference type="NCBIfam" id="TIGR04183">
    <property type="entry name" value="Por_Secre_tail"/>
    <property type="match status" value="1"/>
</dbReference>
<keyword evidence="3" id="KW-0604">Photosystem II</keyword>
<evidence type="ECO:0000259" key="4">
    <source>
        <dbReference type="PROSITE" id="PS50853"/>
    </source>
</evidence>
<dbReference type="RefSeq" id="WP_091307469.1">
    <property type="nucleotide sequence ID" value="NZ_CBCSJU010000001.1"/>
</dbReference>
<dbReference type="InterPro" id="IPR003961">
    <property type="entry name" value="FN3_dom"/>
</dbReference>
<dbReference type="Pfam" id="PF14870">
    <property type="entry name" value="PSII_BNR"/>
    <property type="match status" value="2"/>
</dbReference>
<keyword evidence="6" id="KW-1185">Reference proteome</keyword>
<dbReference type="InterPro" id="IPR028203">
    <property type="entry name" value="PSII_CF48-like_dom"/>
</dbReference>
<reference evidence="6" key="1">
    <citation type="submission" date="2016-10" db="EMBL/GenBank/DDBJ databases">
        <authorList>
            <person name="Varghese N."/>
            <person name="Submissions S."/>
        </authorList>
    </citation>
    <scope>NUCLEOTIDE SEQUENCE [LARGE SCALE GENOMIC DNA]</scope>
    <source>
        <strain evidence="6">DSM 17934</strain>
    </source>
</reference>